<evidence type="ECO:0000256" key="2">
    <source>
        <dbReference type="ARBA" id="ARBA00006275"/>
    </source>
</evidence>
<keyword evidence="5" id="KW-0998">Cell outer membrane</keyword>
<evidence type="ECO:0000313" key="8">
    <source>
        <dbReference type="EMBL" id="KDS48331.1"/>
    </source>
</evidence>
<accession>A0A069SBD8</accession>
<evidence type="ECO:0000259" key="6">
    <source>
        <dbReference type="Pfam" id="PF07980"/>
    </source>
</evidence>
<gene>
    <name evidence="8" type="ORF">M099_3349</name>
</gene>
<dbReference type="InterPro" id="IPR011990">
    <property type="entry name" value="TPR-like_helical_dom_sf"/>
</dbReference>
<dbReference type="Pfam" id="PF07980">
    <property type="entry name" value="SusD_RagB"/>
    <property type="match status" value="1"/>
</dbReference>
<proteinExistence type="inferred from homology"/>
<protein>
    <submittedName>
        <fullName evidence="8">Starch-binding associating with outer membrane family protein</fullName>
    </submittedName>
</protein>
<evidence type="ECO:0000256" key="3">
    <source>
        <dbReference type="ARBA" id="ARBA00022729"/>
    </source>
</evidence>
<sequence>MKKILTILTMIASLTFTSCEDFLTEEVRGQQNLDTYFQSAEEAEAFITGCYQAITFGGWWNINTVWLLSEMCSDDGWMGNTSQSQSDYISLAHYQGTGQSNGAISNFWQYRYKGILRCNIAVERISQADFSDEEMKNRLVAEARFLRGYFYFELVKNFGGVPLITGFLLPEEIQGITRASAEDVYKFIEDDLKAAADVLPQRSQYAATDMGRATRGAALGLLGKVYLYQSKWQEAHDVLKTVIDEGEYKLLDNFGDVWDVDHNNSEESLFEVQYMYDGTYALGGSLTVITGARSGPGDGWSWGQPTANLEQAYIDAGDTERLRWTIIKTGCTEIAGENNFDKFVENNTKIANYKDYIEKYGWDPECYIIDPSQHKSARIVRKYFVPIEKRPEVYNIDKIPLDHRILRYADVLLMYAEACNELGEDGTARTYLNEVRNRVKLPAVTSSGNELRKAIRLERRLELAWEQNRIYDIRRWTDDNGKKMICNLMGANGTFVKYNTDPATRDIYEWENQGEASDKGISFNENRDMVFPIPLYEITMSNGSITQNPGWN</sequence>
<dbReference type="Pfam" id="PF14322">
    <property type="entry name" value="SusD-like_3"/>
    <property type="match status" value="1"/>
</dbReference>
<organism evidence="8 9">
    <name type="scientific">Phocaeicola vulgatus str. 3975 RP4</name>
    <dbReference type="NCBI Taxonomy" id="1339352"/>
    <lineage>
        <taxon>Bacteria</taxon>
        <taxon>Pseudomonadati</taxon>
        <taxon>Bacteroidota</taxon>
        <taxon>Bacteroidia</taxon>
        <taxon>Bacteroidales</taxon>
        <taxon>Bacteroidaceae</taxon>
        <taxon>Phocaeicola</taxon>
    </lineage>
</organism>
<comment type="subcellular location">
    <subcellularLocation>
        <location evidence="1">Cell outer membrane</location>
    </subcellularLocation>
</comment>
<dbReference type="InterPro" id="IPR012944">
    <property type="entry name" value="SusD_RagB_dom"/>
</dbReference>
<evidence type="ECO:0000256" key="5">
    <source>
        <dbReference type="ARBA" id="ARBA00023237"/>
    </source>
</evidence>
<evidence type="ECO:0000256" key="4">
    <source>
        <dbReference type="ARBA" id="ARBA00023136"/>
    </source>
</evidence>
<dbReference type="CDD" id="cd08977">
    <property type="entry name" value="SusD"/>
    <property type="match status" value="1"/>
</dbReference>
<dbReference type="PROSITE" id="PS51257">
    <property type="entry name" value="PROKAR_LIPOPROTEIN"/>
    <property type="match status" value="1"/>
</dbReference>
<dbReference type="Proteomes" id="UP000027661">
    <property type="component" value="Unassembled WGS sequence"/>
</dbReference>
<dbReference type="SUPFAM" id="SSF48452">
    <property type="entry name" value="TPR-like"/>
    <property type="match status" value="1"/>
</dbReference>
<dbReference type="RefSeq" id="WP_005844547.1">
    <property type="nucleotide sequence ID" value="NZ_JNHM01000084.1"/>
</dbReference>
<feature type="domain" description="SusD-like N-terminal" evidence="7">
    <location>
        <begin position="35"/>
        <end position="227"/>
    </location>
</feature>
<feature type="domain" description="RagB/SusD" evidence="6">
    <location>
        <begin position="267"/>
        <end position="551"/>
    </location>
</feature>
<dbReference type="AlphaFoldDB" id="A0A069SBD8"/>
<dbReference type="GeneID" id="5301809"/>
<evidence type="ECO:0000259" key="7">
    <source>
        <dbReference type="Pfam" id="PF14322"/>
    </source>
</evidence>
<dbReference type="GO" id="GO:0009279">
    <property type="term" value="C:cell outer membrane"/>
    <property type="evidence" value="ECO:0007669"/>
    <property type="project" value="UniProtKB-SubCell"/>
</dbReference>
<reference evidence="8 9" key="1">
    <citation type="submission" date="2014-04" db="EMBL/GenBank/DDBJ databases">
        <authorList>
            <person name="Sears C."/>
            <person name="Carroll K."/>
            <person name="Sack B.R."/>
            <person name="Qadri F."/>
            <person name="Myers L.L."/>
            <person name="Chung G.-T."/>
            <person name="Escheverria P."/>
            <person name="Fraser C.M."/>
            <person name="Sadzewicz L."/>
            <person name="Shefchek K.A."/>
            <person name="Tallon L."/>
            <person name="Das S.P."/>
            <person name="Daugherty S."/>
            <person name="Mongodin E.F."/>
        </authorList>
    </citation>
    <scope>NUCLEOTIDE SEQUENCE [LARGE SCALE GENOMIC DNA]</scope>
    <source>
        <strain evidence="8 9">3975 RP4</strain>
    </source>
</reference>
<evidence type="ECO:0000313" key="9">
    <source>
        <dbReference type="Proteomes" id="UP000027661"/>
    </source>
</evidence>
<keyword evidence="4" id="KW-0472">Membrane</keyword>
<dbReference type="PATRIC" id="fig|1339352.3.peg.3179"/>
<comment type="caution">
    <text evidence="8">The sequence shown here is derived from an EMBL/GenBank/DDBJ whole genome shotgun (WGS) entry which is preliminary data.</text>
</comment>
<name>A0A069SBD8_PHOVU</name>
<dbReference type="EMBL" id="JNHM01000084">
    <property type="protein sequence ID" value="KDS48331.1"/>
    <property type="molecule type" value="Genomic_DNA"/>
</dbReference>
<dbReference type="InterPro" id="IPR033985">
    <property type="entry name" value="SusD-like_N"/>
</dbReference>
<keyword evidence="3" id="KW-0732">Signal</keyword>
<dbReference type="Gene3D" id="1.25.40.390">
    <property type="match status" value="1"/>
</dbReference>
<comment type="similarity">
    <text evidence="2">Belongs to the SusD family.</text>
</comment>
<evidence type="ECO:0000256" key="1">
    <source>
        <dbReference type="ARBA" id="ARBA00004442"/>
    </source>
</evidence>